<dbReference type="Proteomes" id="UP001286313">
    <property type="component" value="Unassembled WGS sequence"/>
</dbReference>
<accession>A0AAE1GG44</accession>
<sequence length="84" mass="9548">MESSGLTPGCNSNPIPSFALYSTYSFRTTSADSLTWRTLQRTVPVEAKERWKRECRSCKRCVMTGNITLEKNGKRATTRENINI</sequence>
<evidence type="ECO:0000313" key="2">
    <source>
        <dbReference type="Proteomes" id="UP001286313"/>
    </source>
</evidence>
<organism evidence="1 2">
    <name type="scientific">Petrolisthes cinctipes</name>
    <name type="common">Flat porcelain crab</name>
    <dbReference type="NCBI Taxonomy" id="88211"/>
    <lineage>
        <taxon>Eukaryota</taxon>
        <taxon>Metazoa</taxon>
        <taxon>Ecdysozoa</taxon>
        <taxon>Arthropoda</taxon>
        <taxon>Crustacea</taxon>
        <taxon>Multicrustacea</taxon>
        <taxon>Malacostraca</taxon>
        <taxon>Eumalacostraca</taxon>
        <taxon>Eucarida</taxon>
        <taxon>Decapoda</taxon>
        <taxon>Pleocyemata</taxon>
        <taxon>Anomura</taxon>
        <taxon>Galatheoidea</taxon>
        <taxon>Porcellanidae</taxon>
        <taxon>Petrolisthes</taxon>
    </lineage>
</organism>
<gene>
    <name evidence="1" type="ORF">Pcinc_004900</name>
</gene>
<keyword evidence="2" id="KW-1185">Reference proteome</keyword>
<name>A0AAE1GG44_PETCI</name>
<protein>
    <submittedName>
        <fullName evidence="1">Uncharacterized protein</fullName>
    </submittedName>
</protein>
<dbReference type="EMBL" id="JAWQEG010000364">
    <property type="protein sequence ID" value="KAK3891181.1"/>
    <property type="molecule type" value="Genomic_DNA"/>
</dbReference>
<dbReference type="AlphaFoldDB" id="A0AAE1GG44"/>
<evidence type="ECO:0000313" key="1">
    <source>
        <dbReference type="EMBL" id="KAK3891181.1"/>
    </source>
</evidence>
<proteinExistence type="predicted"/>
<comment type="caution">
    <text evidence="1">The sequence shown here is derived from an EMBL/GenBank/DDBJ whole genome shotgun (WGS) entry which is preliminary data.</text>
</comment>
<reference evidence="1" key="1">
    <citation type="submission" date="2023-10" db="EMBL/GenBank/DDBJ databases">
        <title>Genome assemblies of two species of porcelain crab, Petrolisthes cinctipes and Petrolisthes manimaculis (Anomura: Porcellanidae).</title>
        <authorList>
            <person name="Angst P."/>
        </authorList>
    </citation>
    <scope>NUCLEOTIDE SEQUENCE</scope>
    <source>
        <strain evidence="1">PB745_01</strain>
        <tissue evidence="1">Gill</tissue>
    </source>
</reference>